<name>A0A8H8RGZ1_9HELO</name>
<feature type="region of interest" description="Disordered" evidence="1">
    <location>
        <begin position="63"/>
        <end position="83"/>
    </location>
</feature>
<protein>
    <submittedName>
        <fullName evidence="2">Uncharacterized protein</fullName>
    </submittedName>
</protein>
<evidence type="ECO:0000256" key="1">
    <source>
        <dbReference type="SAM" id="MobiDB-lite"/>
    </source>
</evidence>
<dbReference type="EMBL" id="QGMJ01000544">
    <property type="protein sequence ID" value="TVY35237.1"/>
    <property type="molecule type" value="Genomic_DNA"/>
</dbReference>
<gene>
    <name evidence="2" type="ORF">LSUB1_G005370</name>
</gene>
<evidence type="ECO:0000313" key="3">
    <source>
        <dbReference type="Proteomes" id="UP000462212"/>
    </source>
</evidence>
<accession>A0A8H8RGZ1</accession>
<dbReference type="OrthoDB" id="3582307at2759"/>
<organism evidence="2 3">
    <name type="scientific">Lachnellula subtilissima</name>
    <dbReference type="NCBI Taxonomy" id="602034"/>
    <lineage>
        <taxon>Eukaryota</taxon>
        <taxon>Fungi</taxon>
        <taxon>Dikarya</taxon>
        <taxon>Ascomycota</taxon>
        <taxon>Pezizomycotina</taxon>
        <taxon>Leotiomycetes</taxon>
        <taxon>Helotiales</taxon>
        <taxon>Lachnaceae</taxon>
        <taxon>Lachnellula</taxon>
    </lineage>
</organism>
<reference evidence="2 3" key="1">
    <citation type="submission" date="2018-05" db="EMBL/GenBank/DDBJ databases">
        <title>Genome sequencing and assembly of the regulated plant pathogen Lachnellula willkommii and related sister species for the development of diagnostic species identification markers.</title>
        <authorList>
            <person name="Giroux E."/>
            <person name="Bilodeau G."/>
        </authorList>
    </citation>
    <scope>NUCLEOTIDE SEQUENCE [LARGE SCALE GENOMIC DNA]</scope>
    <source>
        <strain evidence="2 3">CBS 197.66</strain>
    </source>
</reference>
<proteinExistence type="predicted"/>
<sequence length="122" mass="14162">MRQILNALRKRPSQNLSVRDTFLGRWHGMLNLRRHSPPSWYPKRLDEEILEVTAANSRRETHRDIRPAILDHPSSLRRLPGPRTTPLHQLSSYLRIPLHARKIHPPLAILPHGCVSVQDDTL</sequence>
<comment type="caution">
    <text evidence="2">The sequence shown here is derived from an EMBL/GenBank/DDBJ whole genome shotgun (WGS) entry which is preliminary data.</text>
</comment>
<evidence type="ECO:0000313" key="2">
    <source>
        <dbReference type="EMBL" id="TVY35237.1"/>
    </source>
</evidence>
<dbReference type="AlphaFoldDB" id="A0A8H8RGZ1"/>
<dbReference type="Proteomes" id="UP000462212">
    <property type="component" value="Unassembled WGS sequence"/>
</dbReference>
<keyword evidence="3" id="KW-1185">Reference proteome</keyword>